<dbReference type="InterPro" id="IPR036390">
    <property type="entry name" value="WH_DNA-bd_sf"/>
</dbReference>
<evidence type="ECO:0000259" key="1">
    <source>
        <dbReference type="Pfam" id="PF01638"/>
    </source>
</evidence>
<dbReference type="EMBL" id="RQWK01000001">
    <property type="protein sequence ID" value="KAA9411105.1"/>
    <property type="molecule type" value="Genomic_DNA"/>
</dbReference>
<dbReference type="Gene3D" id="1.10.10.10">
    <property type="entry name" value="Winged helix-like DNA-binding domain superfamily/Winged helix DNA-binding domain"/>
    <property type="match status" value="1"/>
</dbReference>
<dbReference type="Pfam" id="PF01638">
    <property type="entry name" value="HxlR"/>
    <property type="match status" value="1"/>
</dbReference>
<evidence type="ECO:0000313" key="3">
    <source>
        <dbReference type="Proteomes" id="UP000326244"/>
    </source>
</evidence>
<proteinExistence type="predicted"/>
<gene>
    <name evidence="2" type="ORF">EGO51_15305</name>
</gene>
<evidence type="ECO:0000313" key="2">
    <source>
        <dbReference type="EMBL" id="KAA9411105.1"/>
    </source>
</evidence>
<name>A0A5J5LNE7_HALHI</name>
<comment type="caution">
    <text evidence="2">The sequence shown here is derived from an EMBL/GenBank/DDBJ whole genome shotgun (WGS) entry which is preliminary data.</text>
</comment>
<dbReference type="InterPro" id="IPR036388">
    <property type="entry name" value="WH-like_DNA-bd_sf"/>
</dbReference>
<dbReference type="RefSeq" id="WP_151103906.1">
    <property type="nucleotide sequence ID" value="NZ_RQWK01000001.1"/>
</dbReference>
<reference evidence="2 3" key="1">
    <citation type="submission" date="2018-11" db="EMBL/GenBank/DDBJ databases">
        <title>Genomic analysis of Haloarcula hispanica CBA1121.</title>
        <authorList>
            <person name="Kim Y.B."/>
            <person name="Roh S.W."/>
        </authorList>
    </citation>
    <scope>NUCLEOTIDE SEQUENCE [LARGE SCALE GENOMIC DNA]</scope>
    <source>
        <strain evidence="2 3">CBA1121</strain>
    </source>
</reference>
<protein>
    <recommendedName>
        <fullName evidence="1">HTH hxlR-type domain-containing protein</fullName>
    </recommendedName>
</protein>
<dbReference type="InterPro" id="IPR002577">
    <property type="entry name" value="HTH_HxlR"/>
</dbReference>
<sequence length="98" mass="11376">MEFTALPEVLGRKALLEALSVLDQEEPLRYGTIEDRVNSSTDTLARALQILSEYDLIIRLEINPRKVEYQRTERGDRVFKEAKKLEGILLENKTDRDK</sequence>
<dbReference type="AlphaFoldDB" id="A0A5J5LNE7"/>
<organism evidence="2 3">
    <name type="scientific">Haloarcula hispanica</name>
    <dbReference type="NCBI Taxonomy" id="51589"/>
    <lineage>
        <taxon>Archaea</taxon>
        <taxon>Methanobacteriati</taxon>
        <taxon>Methanobacteriota</taxon>
        <taxon>Stenosarchaea group</taxon>
        <taxon>Halobacteria</taxon>
        <taxon>Halobacteriales</taxon>
        <taxon>Haloarculaceae</taxon>
        <taxon>Haloarcula</taxon>
    </lineage>
</organism>
<feature type="domain" description="HTH hxlR-type" evidence="1">
    <location>
        <begin position="26"/>
        <end position="84"/>
    </location>
</feature>
<dbReference type="Proteomes" id="UP000326244">
    <property type="component" value="Unassembled WGS sequence"/>
</dbReference>
<accession>A0A5J5LNE7</accession>
<dbReference type="SUPFAM" id="SSF46785">
    <property type="entry name" value="Winged helix' DNA-binding domain"/>
    <property type="match status" value="1"/>
</dbReference>